<dbReference type="NCBIfam" id="TIGR02594">
    <property type="entry name" value="TIGR02594 family protein"/>
    <property type="match status" value="1"/>
</dbReference>
<feature type="non-terminal residue" evidence="1">
    <location>
        <position position="119"/>
    </location>
</feature>
<reference evidence="1" key="1">
    <citation type="submission" date="2020-04" db="EMBL/GenBank/DDBJ databases">
        <authorList>
            <person name="Chiriac C."/>
            <person name="Salcher M."/>
            <person name="Ghai R."/>
            <person name="Kavagutti S V."/>
        </authorList>
    </citation>
    <scope>NUCLEOTIDE SEQUENCE</scope>
</reference>
<name>A0A6J5NT19_9CAUD</name>
<dbReference type="InterPro" id="IPR013423">
    <property type="entry name" value="CHP02594"/>
</dbReference>
<dbReference type="EMBL" id="LR796725">
    <property type="protein sequence ID" value="CAB4162519.1"/>
    <property type="molecule type" value="Genomic_DNA"/>
</dbReference>
<proteinExistence type="predicted"/>
<protein>
    <submittedName>
        <fullName evidence="1">TIGR02594, TIGR02594 family protein</fullName>
    </submittedName>
</protein>
<sequence>MSYAWLKKETAPKILVEAVKHIGVKEIVGKQHNPVIMQWAKALGLEKTYTNDEIPWCGLFVAYCCHAQGLDVVKAPLWALNWNKYGNVAKVPMLGDVLTFTRNGGGHVGIYVGEDNTHY</sequence>
<gene>
    <name evidence="1" type="ORF">UFOVP775_51</name>
</gene>
<organism evidence="1">
    <name type="scientific">uncultured Caudovirales phage</name>
    <dbReference type="NCBI Taxonomy" id="2100421"/>
    <lineage>
        <taxon>Viruses</taxon>
        <taxon>Duplodnaviria</taxon>
        <taxon>Heunggongvirae</taxon>
        <taxon>Uroviricota</taxon>
        <taxon>Caudoviricetes</taxon>
        <taxon>Peduoviridae</taxon>
        <taxon>Maltschvirus</taxon>
        <taxon>Maltschvirus maltsch</taxon>
    </lineage>
</organism>
<evidence type="ECO:0000313" key="1">
    <source>
        <dbReference type="EMBL" id="CAB4162519.1"/>
    </source>
</evidence>
<accession>A0A6J5NT19</accession>